<dbReference type="PANTHER" id="PTHR46148:SF60">
    <property type="entry name" value="CHROMO DOMAIN-CONTAINING PROTEIN"/>
    <property type="match status" value="1"/>
</dbReference>
<comment type="caution">
    <text evidence="3">The sequence shown here is derived from an EMBL/GenBank/DDBJ whole genome shotgun (WGS) entry which is preliminary data.</text>
</comment>
<feature type="domain" description="Integrase zinc-binding" evidence="1">
    <location>
        <begin position="87"/>
        <end position="123"/>
    </location>
</feature>
<dbReference type="InterPro" id="IPR056924">
    <property type="entry name" value="SH3_Tf2-1"/>
</dbReference>
<name>A0A5A7T7K6_CUCMM</name>
<evidence type="ECO:0000313" key="3">
    <source>
        <dbReference type="EMBL" id="KAA0038848.1"/>
    </source>
</evidence>
<reference evidence="3 4" key="1">
    <citation type="submission" date="2019-08" db="EMBL/GenBank/DDBJ databases">
        <title>Draft genome sequences of two oriental melons (Cucumis melo L. var makuwa).</title>
        <authorList>
            <person name="Kwon S.-Y."/>
        </authorList>
    </citation>
    <scope>NUCLEOTIDE SEQUENCE [LARGE SCALE GENOMIC DNA]</scope>
    <source>
        <strain evidence="4">cv. SW 3</strain>
        <tissue evidence="3">Leaf</tissue>
    </source>
</reference>
<dbReference type="InterPro" id="IPR041588">
    <property type="entry name" value="Integrase_H2C2"/>
</dbReference>
<dbReference type="Gene3D" id="1.10.340.70">
    <property type="match status" value="1"/>
</dbReference>
<evidence type="ECO:0000313" key="4">
    <source>
        <dbReference type="Proteomes" id="UP000321393"/>
    </source>
</evidence>
<feature type="domain" description="Tf2-1-like SH3-like" evidence="2">
    <location>
        <begin position="182"/>
        <end position="230"/>
    </location>
</feature>
<accession>A0A5A7T7K6</accession>
<dbReference type="Pfam" id="PF24626">
    <property type="entry name" value="SH3_Tf2-1"/>
    <property type="match status" value="1"/>
</dbReference>
<dbReference type="PANTHER" id="PTHR46148">
    <property type="entry name" value="CHROMO DOMAIN-CONTAINING PROTEIN"/>
    <property type="match status" value="1"/>
</dbReference>
<protein>
    <submittedName>
        <fullName evidence="3">Pol protein</fullName>
    </submittedName>
</protein>
<dbReference type="EMBL" id="SSTE01018604">
    <property type="protein sequence ID" value="KAA0038848.1"/>
    <property type="molecule type" value="Genomic_DNA"/>
</dbReference>
<proteinExistence type="predicted"/>
<evidence type="ECO:0000259" key="1">
    <source>
        <dbReference type="Pfam" id="PF17921"/>
    </source>
</evidence>
<organism evidence="3 4">
    <name type="scientific">Cucumis melo var. makuwa</name>
    <name type="common">Oriental melon</name>
    <dbReference type="NCBI Taxonomy" id="1194695"/>
    <lineage>
        <taxon>Eukaryota</taxon>
        <taxon>Viridiplantae</taxon>
        <taxon>Streptophyta</taxon>
        <taxon>Embryophyta</taxon>
        <taxon>Tracheophyta</taxon>
        <taxon>Spermatophyta</taxon>
        <taxon>Magnoliopsida</taxon>
        <taxon>eudicotyledons</taxon>
        <taxon>Gunneridae</taxon>
        <taxon>Pentapetalae</taxon>
        <taxon>rosids</taxon>
        <taxon>fabids</taxon>
        <taxon>Cucurbitales</taxon>
        <taxon>Cucurbitaceae</taxon>
        <taxon>Benincaseae</taxon>
        <taxon>Cucumis</taxon>
    </lineage>
</organism>
<evidence type="ECO:0000259" key="2">
    <source>
        <dbReference type="Pfam" id="PF24626"/>
    </source>
</evidence>
<dbReference type="AlphaFoldDB" id="A0A5A7T7K6"/>
<sequence>MRQRRWLELVKDYDCKILYHSGKTNVVVDALSRKVSHSAALITRQTPLYRDFERAEIAVSRNDPYLVEKRCLTKAGQVVEFSISFDGNTKMYQDLKRVCWWRNMKREVAEFVSKCLVCQQVKAPRQKLAGLPNQHTSFRENPGHSFLEGFTGCYEHEFSGYLGMTPFKALYGKCCRSSIYWDEKGKLSSHFVGPFEILEQIGPMAYRLVLPPSLSVVHDIVHVFMLRKYVLDPSHVLDYEPLEIDENLSSTEQPAKILAKGVEMLRNIEIPLVKVLWRNHKVEEATWKREDDMRARYPELFEE</sequence>
<dbReference type="Proteomes" id="UP000321393">
    <property type="component" value="Unassembled WGS sequence"/>
</dbReference>
<dbReference type="Pfam" id="PF17921">
    <property type="entry name" value="Integrase_H2C2"/>
    <property type="match status" value="1"/>
</dbReference>
<gene>
    <name evidence="3" type="ORF">E6C27_scaffold47G00090</name>
</gene>